<feature type="compositionally biased region" description="Gly residues" evidence="1">
    <location>
        <begin position="126"/>
        <end position="141"/>
    </location>
</feature>
<evidence type="ECO:0000256" key="1">
    <source>
        <dbReference type="SAM" id="MobiDB-lite"/>
    </source>
</evidence>
<dbReference type="AlphaFoldDB" id="A0A1T3NZ08"/>
<gene>
    <name evidence="2" type="ORF">B4N89_15035</name>
</gene>
<dbReference type="EMBL" id="MWQN01000001">
    <property type="protein sequence ID" value="OPC82079.1"/>
    <property type="molecule type" value="Genomic_DNA"/>
</dbReference>
<feature type="compositionally biased region" description="Low complexity" evidence="1">
    <location>
        <begin position="65"/>
        <end position="79"/>
    </location>
</feature>
<feature type="compositionally biased region" description="Polar residues" evidence="1">
    <location>
        <begin position="106"/>
        <end position="120"/>
    </location>
</feature>
<evidence type="ECO:0000313" key="2">
    <source>
        <dbReference type="EMBL" id="OPC82079.1"/>
    </source>
</evidence>
<accession>A0A1T3NZ08</accession>
<comment type="caution">
    <text evidence="2">The sequence shown here is derived from an EMBL/GenBank/DDBJ whole genome shotgun (WGS) entry which is preliminary data.</text>
</comment>
<keyword evidence="3" id="KW-1185">Reference proteome</keyword>
<evidence type="ECO:0000313" key="3">
    <source>
        <dbReference type="Proteomes" id="UP000190037"/>
    </source>
</evidence>
<dbReference type="Proteomes" id="UP000190037">
    <property type="component" value="Unassembled WGS sequence"/>
</dbReference>
<name>A0A1T3NZ08_9ACTN</name>
<proteinExistence type="predicted"/>
<sequence length="268" mass="27887">MWSIRGFHRRIPVAPTIIALALITLLVLTNVWGAGPGVRARHDGAAPSPADIPPQLPAQDQSIEATPTPTGGTLPAPAGQPNAGGQPVPVPTMTVTETMAPRAAQDTGSGNRPATGGTSSPLGEPATGGSGGTPTTGGGDPGSPPPLGQRFRVTDLRIVADRANGSYVWCNGLEQIQLIGTVLVDGVGPGDVVYQWVYDKVRVFPPDIMRFTGSGPRQQSLSVPWPIPPQLLGEVSGVVQLLILQPVANAQTQRYTFDFRCRGPFSGN</sequence>
<feature type="region of interest" description="Disordered" evidence="1">
    <location>
        <begin position="41"/>
        <end position="149"/>
    </location>
</feature>
<organism evidence="2 3">
    <name type="scientific">Embleya scabrispora</name>
    <dbReference type="NCBI Taxonomy" id="159449"/>
    <lineage>
        <taxon>Bacteria</taxon>
        <taxon>Bacillati</taxon>
        <taxon>Actinomycetota</taxon>
        <taxon>Actinomycetes</taxon>
        <taxon>Kitasatosporales</taxon>
        <taxon>Streptomycetaceae</taxon>
        <taxon>Embleya</taxon>
    </lineage>
</organism>
<protein>
    <submittedName>
        <fullName evidence="2">Uncharacterized protein</fullName>
    </submittedName>
</protein>
<dbReference type="STRING" id="159449.B4N89_15035"/>
<reference evidence="2 3" key="1">
    <citation type="submission" date="2017-03" db="EMBL/GenBank/DDBJ databases">
        <title>Draft genome sequence of Streptomyces scabrisporus NF3, endophyte isolated from Amphipterygium adstringens.</title>
        <authorList>
            <person name="Vazquez M."/>
            <person name="Ceapa C.D."/>
            <person name="Rodriguez Luna D."/>
            <person name="Sanchez Esquivel S."/>
        </authorList>
    </citation>
    <scope>NUCLEOTIDE SEQUENCE [LARGE SCALE GENOMIC DNA]</scope>
    <source>
        <strain evidence="2 3">NF3</strain>
    </source>
</reference>